<keyword evidence="1" id="KW-1185">Reference proteome</keyword>
<dbReference type="WBParaSite" id="L893_g31077.t1">
    <property type="protein sequence ID" value="L893_g31077.t1"/>
    <property type="gene ID" value="L893_g31077"/>
</dbReference>
<evidence type="ECO:0000313" key="1">
    <source>
        <dbReference type="Proteomes" id="UP000095287"/>
    </source>
</evidence>
<name>A0A1I7ZYN8_9BILA</name>
<organism evidence="1 2">
    <name type="scientific">Steinernema glaseri</name>
    <dbReference type="NCBI Taxonomy" id="37863"/>
    <lineage>
        <taxon>Eukaryota</taxon>
        <taxon>Metazoa</taxon>
        <taxon>Ecdysozoa</taxon>
        <taxon>Nematoda</taxon>
        <taxon>Chromadorea</taxon>
        <taxon>Rhabditida</taxon>
        <taxon>Tylenchina</taxon>
        <taxon>Panagrolaimomorpha</taxon>
        <taxon>Strongyloidoidea</taxon>
        <taxon>Steinernematidae</taxon>
        <taxon>Steinernema</taxon>
    </lineage>
</organism>
<evidence type="ECO:0000313" key="2">
    <source>
        <dbReference type="WBParaSite" id="L893_g31077.t1"/>
    </source>
</evidence>
<dbReference type="AlphaFoldDB" id="A0A1I7ZYN8"/>
<dbReference type="Proteomes" id="UP000095287">
    <property type="component" value="Unplaced"/>
</dbReference>
<reference evidence="2" key="1">
    <citation type="submission" date="2016-11" db="UniProtKB">
        <authorList>
            <consortium name="WormBaseParasite"/>
        </authorList>
    </citation>
    <scope>IDENTIFICATION</scope>
</reference>
<proteinExistence type="predicted"/>
<accession>A0A1I7ZYN8</accession>
<sequence>MNGLPSEFYERVCELLDGSVLLEAEKLSGVFGEYAQIAWRYKASYVSAVQDGVETQGFLHCDYSGREVRTPEEIQAVPKRFVWGVMIHFLDGKQENVSRAIAKRFPYAEYQFSILSSSINETWVDFACSLKRLTYVVIKKKLDDDSVGLFQKLIARQKLSYLEVHEEACNEAIQEVLKSFFCKNQFGELKVRGNHYGAWNSAIVRTLLQHWAENSKKLIGKRLVLEGNCEGGVQQLEDFVLQRAGVSPTLPQVNGSTILTSSLSHFGMHFALKVCSKEECQDAGPRSITFIKPSCIYKYEEGEKDERRRLYIAFECANEEERRTGGRKLSASHEGRNDLSLMRTTSLLHVFFG</sequence>
<protein>
    <submittedName>
        <fullName evidence="2">F-box domain-containing protein</fullName>
    </submittedName>
</protein>